<dbReference type="PANTHER" id="PTHR30154:SF34">
    <property type="entry name" value="TRANSCRIPTIONAL REGULATOR AZLB"/>
    <property type="match status" value="1"/>
</dbReference>
<dbReference type="InterPro" id="IPR019887">
    <property type="entry name" value="Tscrpt_reg_AsnC/Lrp_C"/>
</dbReference>
<dbReference type="OrthoDB" id="9809462at2"/>
<gene>
    <name evidence="5" type="ORF">DQ384_11405</name>
</gene>
<dbReference type="EMBL" id="QOIL01000005">
    <property type="protein sequence ID" value="RCG31314.1"/>
    <property type="molecule type" value="Genomic_DNA"/>
</dbReference>
<evidence type="ECO:0000256" key="2">
    <source>
        <dbReference type="ARBA" id="ARBA00023125"/>
    </source>
</evidence>
<dbReference type="SMART" id="SM00344">
    <property type="entry name" value="HTH_ASNC"/>
    <property type="match status" value="1"/>
</dbReference>
<dbReference type="GO" id="GO:0043200">
    <property type="term" value="P:response to amino acid"/>
    <property type="evidence" value="ECO:0007669"/>
    <property type="project" value="TreeGrafter"/>
</dbReference>
<dbReference type="InterPro" id="IPR036390">
    <property type="entry name" value="WH_DNA-bd_sf"/>
</dbReference>
<keyword evidence="1" id="KW-0805">Transcription regulation</keyword>
<evidence type="ECO:0000313" key="5">
    <source>
        <dbReference type="EMBL" id="RCG31314.1"/>
    </source>
</evidence>
<dbReference type="GO" id="GO:0005829">
    <property type="term" value="C:cytosol"/>
    <property type="evidence" value="ECO:0007669"/>
    <property type="project" value="TreeGrafter"/>
</dbReference>
<dbReference type="Pfam" id="PF13412">
    <property type="entry name" value="HTH_24"/>
    <property type="match status" value="1"/>
</dbReference>
<dbReference type="SUPFAM" id="SSF54909">
    <property type="entry name" value="Dimeric alpha+beta barrel"/>
    <property type="match status" value="1"/>
</dbReference>
<organism evidence="5 6">
    <name type="scientific">Sphaerisporangium album</name>
    <dbReference type="NCBI Taxonomy" id="509200"/>
    <lineage>
        <taxon>Bacteria</taxon>
        <taxon>Bacillati</taxon>
        <taxon>Actinomycetota</taxon>
        <taxon>Actinomycetes</taxon>
        <taxon>Streptosporangiales</taxon>
        <taxon>Streptosporangiaceae</taxon>
        <taxon>Sphaerisporangium</taxon>
    </lineage>
</organism>
<dbReference type="PANTHER" id="PTHR30154">
    <property type="entry name" value="LEUCINE-RESPONSIVE REGULATORY PROTEIN"/>
    <property type="match status" value="1"/>
</dbReference>
<name>A0A367FM20_9ACTN</name>
<dbReference type="InterPro" id="IPR011008">
    <property type="entry name" value="Dimeric_a/b-barrel"/>
</dbReference>
<accession>A0A367FM20</accession>
<dbReference type="InterPro" id="IPR019888">
    <property type="entry name" value="Tscrpt_reg_AsnC-like"/>
</dbReference>
<dbReference type="RefSeq" id="WP_114028692.1">
    <property type="nucleotide sequence ID" value="NZ_QOIL01000005.1"/>
</dbReference>
<dbReference type="Gene3D" id="1.10.10.10">
    <property type="entry name" value="Winged helix-like DNA-binding domain superfamily/Winged helix DNA-binding domain"/>
    <property type="match status" value="1"/>
</dbReference>
<evidence type="ECO:0000313" key="6">
    <source>
        <dbReference type="Proteomes" id="UP000253094"/>
    </source>
</evidence>
<reference evidence="5 6" key="1">
    <citation type="submission" date="2018-06" db="EMBL/GenBank/DDBJ databases">
        <title>Sphaerisporangium craniellae sp. nov., isolated from a marine sponge in the South China Sea.</title>
        <authorList>
            <person name="Li L."/>
        </authorList>
    </citation>
    <scope>NUCLEOTIDE SEQUENCE [LARGE SCALE GENOMIC DNA]</scope>
    <source>
        <strain evidence="5 6">CCTCC AA 208026</strain>
    </source>
</reference>
<evidence type="ECO:0000259" key="4">
    <source>
        <dbReference type="PROSITE" id="PS50956"/>
    </source>
</evidence>
<proteinExistence type="predicted"/>
<dbReference type="PRINTS" id="PR00033">
    <property type="entry name" value="HTHASNC"/>
</dbReference>
<dbReference type="InterPro" id="IPR036388">
    <property type="entry name" value="WH-like_DNA-bd_sf"/>
</dbReference>
<dbReference type="SUPFAM" id="SSF46785">
    <property type="entry name" value="Winged helix' DNA-binding domain"/>
    <property type="match status" value="1"/>
</dbReference>
<comment type="caution">
    <text evidence="5">The sequence shown here is derived from an EMBL/GenBank/DDBJ whole genome shotgun (WGS) entry which is preliminary data.</text>
</comment>
<dbReference type="Gene3D" id="3.30.70.920">
    <property type="match status" value="1"/>
</dbReference>
<dbReference type="Pfam" id="PF01037">
    <property type="entry name" value="AsnC_trans_reg"/>
    <property type="match status" value="1"/>
</dbReference>
<protein>
    <submittedName>
        <fullName evidence="5">Lrp/AsnC family transcriptional regulator</fullName>
    </submittedName>
</protein>
<dbReference type="InterPro" id="IPR000485">
    <property type="entry name" value="AsnC-type_HTH_dom"/>
</dbReference>
<keyword evidence="2" id="KW-0238">DNA-binding</keyword>
<dbReference type="AlphaFoldDB" id="A0A367FM20"/>
<keyword evidence="6" id="KW-1185">Reference proteome</keyword>
<keyword evidence="3" id="KW-0804">Transcription</keyword>
<evidence type="ECO:0000256" key="3">
    <source>
        <dbReference type="ARBA" id="ARBA00023163"/>
    </source>
</evidence>
<feature type="domain" description="HTH asnC-type" evidence="4">
    <location>
        <begin position="3"/>
        <end position="64"/>
    </location>
</feature>
<dbReference type="GO" id="GO:0043565">
    <property type="term" value="F:sequence-specific DNA binding"/>
    <property type="evidence" value="ECO:0007669"/>
    <property type="project" value="InterPro"/>
</dbReference>
<dbReference type="PROSITE" id="PS50956">
    <property type="entry name" value="HTH_ASNC_2"/>
    <property type="match status" value="1"/>
</dbReference>
<evidence type="ECO:0000256" key="1">
    <source>
        <dbReference type="ARBA" id="ARBA00023015"/>
    </source>
</evidence>
<sequence length="159" mass="17001">MTIDGLDVRLISLLAAEPRVGILEASRRLGVARGTVQARLDRLVENGVITGFGPDIDPAALGYHVTAFVTLQIRQIAGHDPVTGLLAAIPEVLEVHTITGGDDMLCRVVARSNADLQRVIDRIVDVEGVMRTSSVIALDTPVAYRVLPLVADTPRHNAP</sequence>
<dbReference type="Proteomes" id="UP000253094">
    <property type="component" value="Unassembled WGS sequence"/>
</dbReference>